<feature type="transmembrane region" description="Helical" evidence="9">
    <location>
        <begin position="510"/>
        <end position="534"/>
    </location>
</feature>
<keyword evidence="4 9" id="KW-0812">Transmembrane</keyword>
<keyword evidence="8 9" id="KW-0472">Membrane</keyword>
<keyword evidence="7 9" id="KW-0406">Ion transport</keyword>
<keyword evidence="5 9" id="KW-0375">Hydrogen ion transport</keyword>
<keyword evidence="11" id="KW-1185">Reference proteome</keyword>
<dbReference type="PIRSF" id="PIRSF001293">
    <property type="entry name" value="ATP6V0A1"/>
    <property type="match status" value="1"/>
</dbReference>
<comment type="function">
    <text evidence="9">Essential component of the vacuolar proton pump (V-ATPase), a multimeric enzyme that catalyzes the translocation of protons across the membranes. Required for assembly and activity of the V-ATPase.</text>
</comment>
<evidence type="ECO:0000256" key="6">
    <source>
        <dbReference type="ARBA" id="ARBA00022989"/>
    </source>
</evidence>
<evidence type="ECO:0000256" key="4">
    <source>
        <dbReference type="ARBA" id="ARBA00022692"/>
    </source>
</evidence>
<evidence type="ECO:0000256" key="3">
    <source>
        <dbReference type="ARBA" id="ARBA00022448"/>
    </source>
</evidence>
<evidence type="ECO:0000313" key="11">
    <source>
        <dbReference type="Proteomes" id="UP000315496"/>
    </source>
</evidence>
<dbReference type="GO" id="GO:0007035">
    <property type="term" value="P:vacuolar acidification"/>
    <property type="evidence" value="ECO:0007669"/>
    <property type="project" value="TreeGrafter"/>
</dbReference>
<reference evidence="10 11" key="1">
    <citation type="submission" date="2019-05" db="EMBL/GenBank/DDBJ databases">
        <title>The compact genome of Giardia muris reveals important steps in the evolution of intestinal protozoan parasites.</title>
        <authorList>
            <person name="Xu F."/>
            <person name="Jimenez-Gonzalez A."/>
            <person name="Einarsson E."/>
            <person name="Astvaldsson A."/>
            <person name="Peirasmaki D."/>
            <person name="Eckmann L."/>
            <person name="Andersson J.O."/>
            <person name="Svard S.G."/>
            <person name="Jerlstrom-Hultqvist J."/>
        </authorList>
    </citation>
    <scope>NUCLEOTIDE SEQUENCE [LARGE SCALE GENOMIC DNA]</scope>
    <source>
        <strain evidence="10 11">Roberts-Thomson</strain>
    </source>
</reference>
<dbReference type="InterPro" id="IPR002490">
    <property type="entry name" value="V-ATPase_116kDa_su"/>
</dbReference>
<keyword evidence="3 9" id="KW-0813">Transport</keyword>
<comment type="caution">
    <text evidence="10">The sequence shown here is derived from an EMBL/GenBank/DDBJ whole genome shotgun (WGS) entry which is preliminary data.</text>
</comment>
<evidence type="ECO:0000256" key="1">
    <source>
        <dbReference type="ARBA" id="ARBA00004141"/>
    </source>
</evidence>
<evidence type="ECO:0000313" key="10">
    <source>
        <dbReference type="EMBL" id="TNJ28096.1"/>
    </source>
</evidence>
<dbReference type="GO" id="GO:0000220">
    <property type="term" value="C:vacuolar proton-transporting V-type ATPase, V0 domain"/>
    <property type="evidence" value="ECO:0007669"/>
    <property type="project" value="InterPro"/>
</dbReference>
<evidence type="ECO:0000256" key="8">
    <source>
        <dbReference type="ARBA" id="ARBA00023136"/>
    </source>
</evidence>
<name>A0A4Z1SQJ3_GIAMU</name>
<feature type="transmembrane region" description="Helical" evidence="9">
    <location>
        <begin position="633"/>
        <end position="655"/>
    </location>
</feature>
<dbReference type="EMBL" id="VDLU01000002">
    <property type="protein sequence ID" value="TNJ28096.1"/>
    <property type="molecule type" value="Genomic_DNA"/>
</dbReference>
<dbReference type="PANTHER" id="PTHR11629:SF63">
    <property type="entry name" value="V-TYPE PROTON ATPASE SUBUNIT A"/>
    <property type="match status" value="1"/>
</dbReference>
<comment type="similarity">
    <text evidence="2 9">Belongs to the V-ATPase 116 kDa subunit family.</text>
</comment>
<dbReference type="GO" id="GO:0051117">
    <property type="term" value="F:ATPase binding"/>
    <property type="evidence" value="ECO:0007669"/>
    <property type="project" value="TreeGrafter"/>
</dbReference>
<dbReference type="PANTHER" id="PTHR11629">
    <property type="entry name" value="VACUOLAR PROTON ATPASES"/>
    <property type="match status" value="1"/>
</dbReference>
<evidence type="ECO:0000256" key="7">
    <source>
        <dbReference type="ARBA" id="ARBA00023065"/>
    </source>
</evidence>
<gene>
    <name evidence="10" type="ORF">GMRT_15160</name>
</gene>
<dbReference type="AlphaFoldDB" id="A0A4Z1SQJ3"/>
<keyword evidence="6 9" id="KW-1133">Transmembrane helix</keyword>
<dbReference type="OrthoDB" id="10264220at2759"/>
<accession>A0A4Z1SQJ3</accession>
<evidence type="ECO:0000256" key="5">
    <source>
        <dbReference type="ARBA" id="ARBA00022781"/>
    </source>
</evidence>
<dbReference type="InterPro" id="IPR026028">
    <property type="entry name" value="V-type_ATPase_116kDa_su_euka"/>
</dbReference>
<protein>
    <recommendedName>
        <fullName evidence="9">V-type proton ATPase subunit a</fullName>
    </recommendedName>
</protein>
<dbReference type="VEuPathDB" id="GiardiaDB:GMRT_15160"/>
<evidence type="ECO:0000256" key="9">
    <source>
        <dbReference type="RuleBase" id="RU361189"/>
    </source>
</evidence>
<sequence length="931" mass="103937">MSAIDLWRSQTMSLLAFSVSKEAAPALVTELMNIGCVQIVDACSHMSLYERTYSADLLQLGTLESKLAFVKDQFLQLQLSLPEQTEPDEIMPAAHLETTLTGAIKTIKSLNDDYNRHLTDLRVAVQYQTILGTIRDYAASSQQFSTPGQFTDVGLGRTRVGPGAQDPEGEDNLLISGIQASNDLYLTVCTIPDNSTAMLQRMAIRATLSNCIFEVVDKIHEPSVSSLLNEQEPVQVEKKKKKKGEPDAMESDIVFIYVPGTQMQQKIASIVASLSGTVHYMKSVSDMQVHFADQLQEEVAHVAQTVEDYRTSLRLSKHRITELLNGMGAMLQANLRNVYHEREVLNTLNKFRGHDGRLIGIGWVPTHFKLDVEHVVESCNARLKGITPSFVSDLNALDPRRKHGTVVQIDASTLDDAVVDALQNVPRLYLRSPPTAFTTGKYTRVFQNIIESYGIPTYKEINPAFFYLYQFPFTFAVMYGDVGHGIIMTVVAALMVGYERKLSTIKSDMVSLVFAGRYIILLMSIFSIITGLLYNDTFALAFDFFKGGSFQKVSGGDGTTWRGVRDGSGALKGYPFGINWLWRFSDNSMVFTNSYKMKMAVIIGVTQMLFGLVLKLINAIYMRDYLTIFSCWIPEFLFMTAFFGYMVFTIIYKWLSCWLGVDGTPSNAPGLTNMLIQMFLSIGSEPDSSELLYASPTFQKNLHLALAIICVISLLWLAIVKPVYEVVQLKKAKKAGLPHTPPVLINIHRTTIVEKTEEVEGEPLARDDAGHPTVVEQHVDKGKVSHEDDEEGEHGVGDIVVHQVIHTIEYVLGAISHTASYLRLWALSLAHAQLSEVFYEQLFGLSDTIRLMFDNDAVGVIVQGISYFITYSGWFGVTIGVIILMEALSAFLHALRLAWIEFNSKFFAAEGYLFEPVRKVEYTLSADTQED</sequence>
<feature type="transmembrane region" description="Helical" evidence="9">
    <location>
        <begin position="599"/>
        <end position="621"/>
    </location>
</feature>
<organism evidence="10 11">
    <name type="scientific">Giardia muris</name>
    <dbReference type="NCBI Taxonomy" id="5742"/>
    <lineage>
        <taxon>Eukaryota</taxon>
        <taxon>Metamonada</taxon>
        <taxon>Diplomonadida</taxon>
        <taxon>Hexamitidae</taxon>
        <taxon>Giardiinae</taxon>
        <taxon>Giardia</taxon>
    </lineage>
</organism>
<comment type="subcellular location">
    <subcellularLocation>
        <location evidence="1">Membrane</location>
        <topology evidence="1">Multi-pass membrane protein</topology>
    </subcellularLocation>
</comment>
<dbReference type="Proteomes" id="UP000315496">
    <property type="component" value="Chromosome 2"/>
</dbReference>
<dbReference type="GO" id="GO:0046961">
    <property type="term" value="F:proton-transporting ATPase activity, rotational mechanism"/>
    <property type="evidence" value="ECO:0007669"/>
    <property type="project" value="InterPro"/>
</dbReference>
<feature type="transmembrane region" description="Helical" evidence="9">
    <location>
        <begin position="702"/>
        <end position="724"/>
    </location>
</feature>
<dbReference type="Pfam" id="PF01496">
    <property type="entry name" value="V_ATPase_I"/>
    <property type="match status" value="1"/>
</dbReference>
<evidence type="ECO:0000256" key="2">
    <source>
        <dbReference type="ARBA" id="ARBA00009904"/>
    </source>
</evidence>
<proteinExistence type="inferred from homology"/>
<feature type="transmembrane region" description="Helical" evidence="9">
    <location>
        <begin position="476"/>
        <end position="498"/>
    </location>
</feature>